<dbReference type="RefSeq" id="WP_393013062.1">
    <property type="nucleotide sequence ID" value="NZ_JAZAQF010000059.1"/>
</dbReference>
<keyword evidence="4" id="KW-1185">Reference proteome</keyword>
<accession>A0ABW7CD63</accession>
<dbReference type="EMBL" id="JAZAQF010000059">
    <property type="protein sequence ID" value="MFG3818109.1"/>
    <property type="molecule type" value="Genomic_DNA"/>
</dbReference>
<gene>
    <name evidence="3" type="ORF">VPK24_10720</name>
</gene>
<dbReference type="InterPro" id="IPR007863">
    <property type="entry name" value="Peptidase_M16_C"/>
</dbReference>
<dbReference type="Pfam" id="PF00675">
    <property type="entry name" value="Peptidase_M16"/>
    <property type="match status" value="1"/>
</dbReference>
<feature type="domain" description="Peptidase M16 C-terminal" evidence="2">
    <location>
        <begin position="172"/>
        <end position="359"/>
    </location>
</feature>
<sequence>MTFAPPVQHHVFPNGLTVIAIENPAADIVAARIFIKAGSLWEARSKAGLANLVAAVMTKGTERLSSMEIAERVESIGASLGTDASTDYFLVSLKSVSHDFVDLLSLAGELLRSPAFPESEVELERSLMLQGIRSQREQPFSLGFDQLRQVLYGPEHPYAFSPLGTETTTGQLTPADLQGFHQTYFQPDRVTIAVSGCLSTQEALKAIEAVFGDWQVSDQVIVEPQFPPLPNTIEQRAIAQETQQAIVMLGYGAASVLGTDSTATEQQHHPDYAALKLASTYLGNGLSSRLFVELREKRGLAYEVSALYPTRLGPSHFVVYMGTAPQNVPEAIAGLQSEVERLIHHPIEAAELTAAKNKLLGQYALGKQTNAQLAQLYGWYEVLGLGREFDRTFQTAIAQVSAQDIQTVADRYFAAPHMVLTGPATAVEPALLVTP</sequence>
<dbReference type="Pfam" id="PF05193">
    <property type="entry name" value="Peptidase_M16_C"/>
    <property type="match status" value="1"/>
</dbReference>
<evidence type="ECO:0000313" key="3">
    <source>
        <dbReference type="EMBL" id="MFG3818109.1"/>
    </source>
</evidence>
<dbReference type="InterPro" id="IPR011765">
    <property type="entry name" value="Pept_M16_N"/>
</dbReference>
<comment type="caution">
    <text evidence="3">The sequence shown here is derived from an EMBL/GenBank/DDBJ whole genome shotgun (WGS) entry which is preliminary data.</text>
</comment>
<name>A0ABW7CD63_9CYAN</name>
<dbReference type="PANTHER" id="PTHR11851:SF224">
    <property type="entry name" value="PROCESSING PROTEASE"/>
    <property type="match status" value="1"/>
</dbReference>
<proteinExistence type="predicted"/>
<evidence type="ECO:0000259" key="2">
    <source>
        <dbReference type="Pfam" id="PF05193"/>
    </source>
</evidence>
<dbReference type="Proteomes" id="UP001604335">
    <property type="component" value="Unassembled WGS sequence"/>
</dbReference>
<dbReference type="InterPro" id="IPR011249">
    <property type="entry name" value="Metalloenz_LuxS/M16"/>
</dbReference>
<dbReference type="SUPFAM" id="SSF63411">
    <property type="entry name" value="LuxS/MPP-like metallohydrolase"/>
    <property type="match status" value="2"/>
</dbReference>
<dbReference type="PANTHER" id="PTHR11851">
    <property type="entry name" value="METALLOPROTEASE"/>
    <property type="match status" value="1"/>
</dbReference>
<dbReference type="InterPro" id="IPR050361">
    <property type="entry name" value="MPP/UQCRC_Complex"/>
</dbReference>
<evidence type="ECO:0000259" key="1">
    <source>
        <dbReference type="Pfam" id="PF00675"/>
    </source>
</evidence>
<protein>
    <submittedName>
        <fullName evidence="3">Pitrilysin family protein</fullName>
    </submittedName>
</protein>
<feature type="domain" description="Peptidase M16 N-terminal" evidence="1">
    <location>
        <begin position="18"/>
        <end position="148"/>
    </location>
</feature>
<dbReference type="Gene3D" id="3.30.830.10">
    <property type="entry name" value="Metalloenzyme, LuxS/M16 peptidase-like"/>
    <property type="match status" value="2"/>
</dbReference>
<organism evidence="3 4">
    <name type="scientific">Limnothrix redekei LRLZ20PSL1</name>
    <dbReference type="NCBI Taxonomy" id="3112953"/>
    <lineage>
        <taxon>Bacteria</taxon>
        <taxon>Bacillati</taxon>
        <taxon>Cyanobacteriota</taxon>
        <taxon>Cyanophyceae</taxon>
        <taxon>Pseudanabaenales</taxon>
        <taxon>Pseudanabaenaceae</taxon>
        <taxon>Limnothrix</taxon>
    </lineage>
</organism>
<evidence type="ECO:0000313" key="4">
    <source>
        <dbReference type="Proteomes" id="UP001604335"/>
    </source>
</evidence>
<reference evidence="4" key="1">
    <citation type="journal article" date="2024" name="Algal Res.">
        <title>Biochemical, toxicological and genomic investigation of a high-biomass producing Limnothrix strain isolated from Italian shallow drinking water reservoir.</title>
        <authorList>
            <person name="Simonazzi M."/>
            <person name="Shishido T.K."/>
            <person name="Delbaje E."/>
            <person name="Wahlsten M."/>
            <person name="Fewer D.P."/>
            <person name="Sivonen K."/>
            <person name="Pezzolesi L."/>
            <person name="Pistocchi R."/>
        </authorList>
    </citation>
    <scope>NUCLEOTIDE SEQUENCE [LARGE SCALE GENOMIC DNA]</scope>
    <source>
        <strain evidence="4">LRLZ20PSL1</strain>
    </source>
</reference>